<evidence type="ECO:0000313" key="4">
    <source>
        <dbReference type="Proteomes" id="UP000688137"/>
    </source>
</evidence>
<dbReference type="Proteomes" id="UP000688137">
    <property type="component" value="Unassembled WGS sequence"/>
</dbReference>
<evidence type="ECO:0000313" key="3">
    <source>
        <dbReference type="EMBL" id="CAD8063717.1"/>
    </source>
</evidence>
<dbReference type="OMA" id="EYFCGEF"/>
<evidence type="ECO:0000256" key="1">
    <source>
        <dbReference type="ARBA" id="ARBA00022737"/>
    </source>
</evidence>
<keyword evidence="1" id="KW-0677">Repeat</keyword>
<dbReference type="SMART" id="SM00698">
    <property type="entry name" value="MORN"/>
    <property type="match status" value="6"/>
</dbReference>
<dbReference type="PANTHER" id="PTHR23084:SF263">
    <property type="entry name" value="MORN REPEAT-CONTAINING PROTEIN 1"/>
    <property type="match status" value="1"/>
</dbReference>
<dbReference type="GO" id="GO:0004672">
    <property type="term" value="F:protein kinase activity"/>
    <property type="evidence" value="ECO:0007669"/>
    <property type="project" value="InterPro"/>
</dbReference>
<sequence length="713" mass="83195">MGVQQSDNNENPPFLSNMKLILDKGNYKVYENNNNQKFDYKEFKSSQTSFKNELEVAQEIQNQNFQGIAKIEQILVQQCEKWLIKYFTLCILTEHPTYSLKDYLQKKEKILSNQQIIELLMSITGAQNILGMKKQYLGLDNIYTSDGNIWKLKPFFESESSYEKLMKYKTERIIDFELDSYPAPEEFEGKVCDTDRVQIFGLGMIILELITKQKSKDIYIEYKMNESLLQQRIQQISNLKQQFSGNFIDIIIEMVDTDLVRRPNFQQLIKKLKSPSSKIVCIQTKLDIVQDIPKLNLLDSVSYFGQNVINQNDEQILSNALEQAQISLSNSIKKMRQEWQSIHNAQTIQEQNGQKYYGQIVNNLYEGKGRLYSKTGDLIYEGEFKQGYFHNLGIQYFQNSISLKKSYDFQDCKDIMKYAKQYEGSFNFGKKHGDGKLILTNDEYFCGEFQNDQINGGGQFVRGQNEKIIGIWNNGILKSTPGFQKELISFRSPDFLNQSQIPEEIQKQPSNLINSDLMAIHQRHFEEGKIQTIDSNLINKIQNCRNQLLTQINNHQQYFGLPQQQNRKDHKIYYDEAQTILKYEGQLFTGQMHGRGTLYFENGKIQYQGDFVNGKYEGFGFLINDKQETQIAINYKDLRDINKKGLWKKYQGTFQKGEKQGQGIWYLTDDSELIGFFDKDQIHGDGSIKRQSKEDVYAIWQYGILQKELIGKL</sequence>
<dbReference type="Pfam" id="PF02493">
    <property type="entry name" value="MORN"/>
    <property type="match status" value="6"/>
</dbReference>
<keyword evidence="4" id="KW-1185">Reference proteome</keyword>
<organism evidence="3 4">
    <name type="scientific">Paramecium primaurelia</name>
    <dbReference type="NCBI Taxonomy" id="5886"/>
    <lineage>
        <taxon>Eukaryota</taxon>
        <taxon>Sar</taxon>
        <taxon>Alveolata</taxon>
        <taxon>Ciliophora</taxon>
        <taxon>Intramacronucleata</taxon>
        <taxon>Oligohymenophorea</taxon>
        <taxon>Peniculida</taxon>
        <taxon>Parameciidae</taxon>
        <taxon>Paramecium</taxon>
    </lineage>
</organism>
<dbReference type="PANTHER" id="PTHR23084">
    <property type="entry name" value="PHOSPHATIDYLINOSITOL-4-PHOSPHATE 5-KINASE RELATED"/>
    <property type="match status" value="1"/>
</dbReference>
<dbReference type="GO" id="GO:0005524">
    <property type="term" value="F:ATP binding"/>
    <property type="evidence" value="ECO:0007669"/>
    <property type="project" value="InterPro"/>
</dbReference>
<dbReference type="InterPro" id="IPR003409">
    <property type="entry name" value="MORN"/>
</dbReference>
<dbReference type="AlphaFoldDB" id="A0A8S1L886"/>
<protein>
    <recommendedName>
        <fullName evidence="2">Protein kinase domain-containing protein</fullName>
    </recommendedName>
</protein>
<dbReference type="InterPro" id="IPR000719">
    <property type="entry name" value="Prot_kinase_dom"/>
</dbReference>
<dbReference type="PROSITE" id="PS50011">
    <property type="entry name" value="PROTEIN_KINASE_DOM"/>
    <property type="match status" value="1"/>
</dbReference>
<feature type="domain" description="Protein kinase" evidence="2">
    <location>
        <begin position="15"/>
        <end position="277"/>
    </location>
</feature>
<accession>A0A8S1L886</accession>
<proteinExistence type="predicted"/>
<dbReference type="EMBL" id="CAJJDM010000034">
    <property type="protein sequence ID" value="CAD8063717.1"/>
    <property type="molecule type" value="Genomic_DNA"/>
</dbReference>
<gene>
    <name evidence="3" type="ORF">PPRIM_AZ9-3.1.T0350104</name>
</gene>
<reference evidence="3" key="1">
    <citation type="submission" date="2021-01" db="EMBL/GenBank/DDBJ databases">
        <authorList>
            <consortium name="Genoscope - CEA"/>
            <person name="William W."/>
        </authorList>
    </citation>
    <scope>NUCLEOTIDE SEQUENCE</scope>
</reference>
<evidence type="ECO:0000259" key="2">
    <source>
        <dbReference type="PROSITE" id="PS50011"/>
    </source>
</evidence>
<comment type="caution">
    <text evidence="3">The sequence shown here is derived from an EMBL/GenBank/DDBJ whole genome shotgun (WGS) entry which is preliminary data.</text>
</comment>
<name>A0A8S1L886_PARPR</name>